<keyword evidence="3" id="KW-0645">Protease</keyword>
<evidence type="ECO:0000256" key="1">
    <source>
        <dbReference type="ARBA" id="ARBA00001947"/>
    </source>
</evidence>
<dbReference type="InterPro" id="IPR018497">
    <property type="entry name" value="Peptidase_M13_C"/>
</dbReference>
<evidence type="ECO:0000256" key="3">
    <source>
        <dbReference type="ARBA" id="ARBA00022670"/>
    </source>
</evidence>
<protein>
    <submittedName>
        <fullName evidence="10">Putative endopeptidase</fullName>
        <ecNumber evidence="10">3.4.24.-</ecNumber>
    </submittedName>
</protein>
<feature type="domain" description="Peptidase M13 C-terminal" evidence="8">
    <location>
        <begin position="444"/>
        <end position="645"/>
    </location>
</feature>
<dbReference type="Pfam" id="PF05649">
    <property type="entry name" value="Peptidase_M13_N"/>
    <property type="match status" value="1"/>
</dbReference>
<dbReference type="RefSeq" id="WP_179444528.1">
    <property type="nucleotide sequence ID" value="NZ_JACBZS010000001.1"/>
</dbReference>
<gene>
    <name evidence="10" type="ORF">GGQ54_001146</name>
</gene>
<comment type="similarity">
    <text evidence="2">Belongs to the peptidase M13 family.</text>
</comment>
<feature type="domain" description="Peptidase M13 N-terminal" evidence="9">
    <location>
        <begin position="15"/>
        <end position="392"/>
    </location>
</feature>
<name>A0A7Z0D7Y6_9ACTN</name>
<dbReference type="PANTHER" id="PTHR11733:SF167">
    <property type="entry name" value="FI17812P1-RELATED"/>
    <property type="match status" value="1"/>
</dbReference>
<dbReference type="Pfam" id="PF01431">
    <property type="entry name" value="Peptidase_M13"/>
    <property type="match status" value="1"/>
</dbReference>
<dbReference type="InterPro" id="IPR000718">
    <property type="entry name" value="Peptidase_M13"/>
</dbReference>
<keyword evidence="4" id="KW-0479">Metal-binding</keyword>
<evidence type="ECO:0000256" key="5">
    <source>
        <dbReference type="ARBA" id="ARBA00022801"/>
    </source>
</evidence>
<evidence type="ECO:0000313" key="10">
    <source>
        <dbReference type="EMBL" id="NYI70586.1"/>
    </source>
</evidence>
<dbReference type="EMBL" id="JACBZS010000001">
    <property type="protein sequence ID" value="NYI70586.1"/>
    <property type="molecule type" value="Genomic_DNA"/>
</dbReference>
<proteinExistence type="inferred from homology"/>
<dbReference type="Gene3D" id="3.40.390.10">
    <property type="entry name" value="Collagenase (Catalytic Domain)"/>
    <property type="match status" value="1"/>
</dbReference>
<reference evidence="10 11" key="1">
    <citation type="submission" date="2020-07" db="EMBL/GenBank/DDBJ databases">
        <title>Sequencing the genomes of 1000 actinobacteria strains.</title>
        <authorList>
            <person name="Klenk H.-P."/>
        </authorList>
    </citation>
    <scope>NUCLEOTIDE SEQUENCE [LARGE SCALE GENOMIC DNA]</scope>
    <source>
        <strain evidence="10 11">DSM 103164</strain>
    </source>
</reference>
<dbReference type="Gene3D" id="1.10.1380.10">
    <property type="entry name" value="Neutral endopeptidase , domain2"/>
    <property type="match status" value="1"/>
</dbReference>
<evidence type="ECO:0000256" key="2">
    <source>
        <dbReference type="ARBA" id="ARBA00007357"/>
    </source>
</evidence>
<comment type="cofactor">
    <cofactor evidence="1">
        <name>Zn(2+)</name>
        <dbReference type="ChEBI" id="CHEBI:29105"/>
    </cofactor>
</comment>
<evidence type="ECO:0000259" key="9">
    <source>
        <dbReference type="Pfam" id="PF05649"/>
    </source>
</evidence>
<dbReference type="GO" id="GO:0016485">
    <property type="term" value="P:protein processing"/>
    <property type="evidence" value="ECO:0007669"/>
    <property type="project" value="TreeGrafter"/>
</dbReference>
<dbReference type="AlphaFoldDB" id="A0A7Z0D7Y6"/>
<accession>A0A7Z0D7Y6</accession>
<keyword evidence="11" id="KW-1185">Reference proteome</keyword>
<dbReference type="CDD" id="cd08662">
    <property type="entry name" value="M13"/>
    <property type="match status" value="1"/>
</dbReference>
<evidence type="ECO:0000256" key="7">
    <source>
        <dbReference type="ARBA" id="ARBA00023049"/>
    </source>
</evidence>
<dbReference type="InterPro" id="IPR008753">
    <property type="entry name" value="Peptidase_M13_N"/>
</dbReference>
<dbReference type="SUPFAM" id="SSF55486">
    <property type="entry name" value="Metalloproteases ('zincins'), catalytic domain"/>
    <property type="match status" value="1"/>
</dbReference>
<evidence type="ECO:0000256" key="6">
    <source>
        <dbReference type="ARBA" id="ARBA00022833"/>
    </source>
</evidence>
<dbReference type="PROSITE" id="PS51885">
    <property type="entry name" value="NEPRILYSIN"/>
    <property type="match status" value="1"/>
</dbReference>
<dbReference type="PRINTS" id="PR00786">
    <property type="entry name" value="NEPRILYSIN"/>
</dbReference>
<keyword evidence="6" id="KW-0862">Zinc</keyword>
<dbReference type="Proteomes" id="UP000527616">
    <property type="component" value="Unassembled WGS sequence"/>
</dbReference>
<dbReference type="GO" id="GO:0005886">
    <property type="term" value="C:plasma membrane"/>
    <property type="evidence" value="ECO:0007669"/>
    <property type="project" value="TreeGrafter"/>
</dbReference>
<keyword evidence="5 10" id="KW-0378">Hydrolase</keyword>
<organism evidence="10 11">
    <name type="scientific">Naumannella cuiyingiana</name>
    <dbReference type="NCBI Taxonomy" id="1347891"/>
    <lineage>
        <taxon>Bacteria</taxon>
        <taxon>Bacillati</taxon>
        <taxon>Actinomycetota</taxon>
        <taxon>Actinomycetes</taxon>
        <taxon>Propionibacteriales</taxon>
        <taxon>Propionibacteriaceae</taxon>
        <taxon>Naumannella</taxon>
    </lineage>
</organism>
<comment type="caution">
    <text evidence="10">The sequence shown here is derived from an EMBL/GenBank/DDBJ whole genome shotgun (WGS) entry which is preliminary data.</text>
</comment>
<dbReference type="GO" id="GO:0004222">
    <property type="term" value="F:metalloendopeptidase activity"/>
    <property type="evidence" value="ECO:0007669"/>
    <property type="project" value="InterPro"/>
</dbReference>
<dbReference type="InterPro" id="IPR024079">
    <property type="entry name" value="MetalloPept_cat_dom_sf"/>
</dbReference>
<dbReference type="PANTHER" id="PTHR11733">
    <property type="entry name" value="ZINC METALLOPROTEASE FAMILY M13 NEPRILYSIN-RELATED"/>
    <property type="match status" value="1"/>
</dbReference>
<sequence>MTSELLAHTDEATRPQDDLYRHVNGAWLQTATIPDDKPGTGAFIELRDNAEEAVRDIITSLGDPGDQTGTPQRRIASLYASFVDTDTVAERGAEPLAPLLATADEITDATSLAHWMGWATRRGIRTLVGMSVDADPGDPQQVILFLGQSGIGLPDEEYYRDDTYAEIREAYTAHLGRMFELIGSDDPAGEAARVLELETAIAALHWDKVRTRDLRQMYNPQTRDELAAASPGLDWAQLLAGAELDDAVLARVVNAQPSYFAGLGELLAATPAQTWRAWARWQTASAFAGYLDDRFVAEDFAFYGTTLSGTPTLKERWKRGVDLVEASIGEDVGKLYVDKHFSPAAKDRMDELVANLIEAYRQSISELDWMTEDTRAEALRKLDRFRPKIGYPVKWKDYSTLDLRADDLVGNVLAVASWQLDDQLDKLTRPTDPDEWFMTPQTVNAYYHPLRNEIVFPAAILQPPFFDPEADDALNYGGIGAVIGHEIGHGFDDQGSTCDGDGALRNWWTDADRAAFEERTAALVGQYAELSPEGADGRPVNGELTIGENIGDLGGLSIAHKAWRLSGADPDAEIDGVPAGRRLFLNWAAVWRSKMRPEAVKQRLATDPHSPPEFRANQTVRNVDAFHEAFGTDGDDELWLPPDRRVKIW</sequence>
<dbReference type="InterPro" id="IPR042089">
    <property type="entry name" value="Peptidase_M13_dom_2"/>
</dbReference>
<evidence type="ECO:0000313" key="11">
    <source>
        <dbReference type="Proteomes" id="UP000527616"/>
    </source>
</evidence>
<dbReference type="EC" id="3.4.24.-" evidence="10"/>
<dbReference type="GO" id="GO:0046872">
    <property type="term" value="F:metal ion binding"/>
    <property type="evidence" value="ECO:0007669"/>
    <property type="project" value="UniProtKB-KW"/>
</dbReference>
<evidence type="ECO:0000259" key="8">
    <source>
        <dbReference type="Pfam" id="PF01431"/>
    </source>
</evidence>
<evidence type="ECO:0000256" key="4">
    <source>
        <dbReference type="ARBA" id="ARBA00022723"/>
    </source>
</evidence>
<keyword evidence="7" id="KW-0482">Metalloprotease</keyword>